<evidence type="ECO:0000313" key="4">
    <source>
        <dbReference type="EMBL" id="GAA3971355.1"/>
    </source>
</evidence>
<keyword evidence="1 2" id="KW-0238">DNA-binding</keyword>
<dbReference type="EMBL" id="BAABBO010000014">
    <property type="protein sequence ID" value="GAA3971355.1"/>
    <property type="molecule type" value="Genomic_DNA"/>
</dbReference>
<dbReference type="InterPro" id="IPR025722">
    <property type="entry name" value="TetR"/>
</dbReference>
<feature type="DNA-binding region" description="H-T-H motif" evidence="2">
    <location>
        <begin position="24"/>
        <end position="43"/>
    </location>
</feature>
<protein>
    <submittedName>
        <fullName evidence="4">TetR/AcrR family transcriptional regulator</fullName>
    </submittedName>
</protein>
<dbReference type="Gene3D" id="1.10.357.10">
    <property type="entry name" value="Tetracycline Repressor, domain 2"/>
    <property type="match status" value="1"/>
</dbReference>
<dbReference type="InterPro" id="IPR009057">
    <property type="entry name" value="Homeodomain-like_sf"/>
</dbReference>
<dbReference type="InterPro" id="IPR001647">
    <property type="entry name" value="HTH_TetR"/>
</dbReference>
<dbReference type="Pfam" id="PF13972">
    <property type="entry name" value="TetR"/>
    <property type="match status" value="1"/>
</dbReference>
<dbReference type="Pfam" id="PF00440">
    <property type="entry name" value="TetR_N"/>
    <property type="match status" value="1"/>
</dbReference>
<dbReference type="SUPFAM" id="SSF46689">
    <property type="entry name" value="Homeodomain-like"/>
    <property type="match status" value="1"/>
</dbReference>
<evidence type="ECO:0000259" key="3">
    <source>
        <dbReference type="PROSITE" id="PS50977"/>
    </source>
</evidence>
<feature type="domain" description="HTH tetR-type" evidence="3">
    <location>
        <begin position="1"/>
        <end position="61"/>
    </location>
</feature>
<organism evidence="4 5">
    <name type="scientific">Allohahella marinimesophila</name>
    <dbReference type="NCBI Taxonomy" id="1054972"/>
    <lineage>
        <taxon>Bacteria</taxon>
        <taxon>Pseudomonadati</taxon>
        <taxon>Pseudomonadota</taxon>
        <taxon>Gammaproteobacteria</taxon>
        <taxon>Oceanospirillales</taxon>
        <taxon>Hahellaceae</taxon>
        <taxon>Allohahella</taxon>
    </lineage>
</organism>
<dbReference type="Proteomes" id="UP001501337">
    <property type="component" value="Unassembled WGS sequence"/>
</dbReference>
<keyword evidence="5" id="KW-1185">Reference proteome</keyword>
<dbReference type="PROSITE" id="PS50977">
    <property type="entry name" value="HTH_TETR_2"/>
    <property type="match status" value="1"/>
</dbReference>
<evidence type="ECO:0000256" key="1">
    <source>
        <dbReference type="ARBA" id="ARBA00023125"/>
    </source>
</evidence>
<dbReference type="PANTHER" id="PTHR43479">
    <property type="entry name" value="ACREF/ENVCD OPERON REPRESSOR-RELATED"/>
    <property type="match status" value="1"/>
</dbReference>
<dbReference type="InterPro" id="IPR050624">
    <property type="entry name" value="HTH-type_Tx_Regulator"/>
</dbReference>
<dbReference type="PANTHER" id="PTHR43479:SF12">
    <property type="entry name" value="TRANSCRIPTIONAL REGULATORY PROTEIN"/>
    <property type="match status" value="1"/>
</dbReference>
<sequence>MTTKERILLRSLELFNEKGERHITTNHVAADLSISPGNLYYHYRSKQAIIYEIFTHYERLVDHYLQLPDRALSVQDEFDYLDSVFDGLWSYRFLHRDLYHYLDADPRLKTEYGQFTGRCLDRLEEIISCLEHSGILTFDPRPGAAHTTSAATLKRTLALNVWLVVTNWMSFLVSSIEVEGGTLSIRHMKSGIHQALAIQEPYVTEAYAEEVARLAADYPNYSSVGAGTSKMVSRKAQASF</sequence>
<dbReference type="PRINTS" id="PR00455">
    <property type="entry name" value="HTHTETR"/>
</dbReference>
<name>A0ABP7PUA8_9GAMM</name>
<gene>
    <name evidence="4" type="ORF">GCM10022278_30960</name>
</gene>
<proteinExistence type="predicted"/>
<comment type="caution">
    <text evidence="4">The sequence shown here is derived from an EMBL/GenBank/DDBJ whole genome shotgun (WGS) entry which is preliminary data.</text>
</comment>
<evidence type="ECO:0000313" key="5">
    <source>
        <dbReference type="Proteomes" id="UP001501337"/>
    </source>
</evidence>
<evidence type="ECO:0000256" key="2">
    <source>
        <dbReference type="PROSITE-ProRule" id="PRU00335"/>
    </source>
</evidence>
<accession>A0ABP7PUA8</accession>
<reference evidence="5" key="1">
    <citation type="journal article" date="2019" name="Int. J. Syst. Evol. Microbiol.">
        <title>The Global Catalogue of Microorganisms (GCM) 10K type strain sequencing project: providing services to taxonomists for standard genome sequencing and annotation.</title>
        <authorList>
            <consortium name="The Broad Institute Genomics Platform"/>
            <consortium name="The Broad Institute Genome Sequencing Center for Infectious Disease"/>
            <person name="Wu L."/>
            <person name="Ma J."/>
        </authorList>
    </citation>
    <scope>NUCLEOTIDE SEQUENCE [LARGE SCALE GENOMIC DNA]</scope>
    <source>
        <strain evidence="5">JCM 17555</strain>
    </source>
</reference>